<keyword evidence="1" id="KW-0880">Kelch repeat</keyword>
<keyword evidence="5" id="KW-1185">Reference proteome</keyword>
<proteinExistence type="predicted"/>
<evidence type="ECO:0000259" key="3">
    <source>
        <dbReference type="Pfam" id="PF24981"/>
    </source>
</evidence>
<sequence>MTMSLTYETRVEASELIPINLNQLDVKTNLSTEHDSHFIPARTNCVGDCKSLKPCSLKSYCNCGGDPPRSIKSACSKIQRQIDSTNVFETLKFAKLIGDNNLLQKSQNYLKSGGQERRSGVGSSSSLGNELVAKSISCTPVINATDEFFKFGKISTQLISTPNVTLPRTGYHSSEVLFTFGGISEDDQLDDYLIVEFYDNKTNRWIRIDQYEEPRAYNGTIAMGYEVALIGGCYCGAADSLEYLNSCKAFDTISKTWRDLAQLEVHRGFVSAALLGKYIYALGGVGVNKHVLKSVEQYDIEQNQWTTVTPMNVKRAQACATALKDKLFVMGGWNEQDWLSSVESYDASTNQWTVLCPMQQVRAGASCVTYHNQVHVIGGYNGEEVASSGEKYEPESDTWIKIPDMFEPLSEFSMTVFQDKIFCVGGEKCEENVYFLTDDVICFDALTHQWKKMMRMSVPRHALSACVVKFPCLNGCESS</sequence>
<evidence type="ECO:0000256" key="1">
    <source>
        <dbReference type="ARBA" id="ARBA00022441"/>
    </source>
</evidence>
<dbReference type="InterPro" id="IPR056737">
    <property type="entry name" value="Beta-prop_ATRN-MKLN-like"/>
</dbReference>
<evidence type="ECO:0000313" key="5">
    <source>
        <dbReference type="Proteomes" id="UP000708208"/>
    </source>
</evidence>
<reference evidence="4" key="1">
    <citation type="submission" date="2021-06" db="EMBL/GenBank/DDBJ databases">
        <authorList>
            <person name="Hodson N. C."/>
            <person name="Mongue J. A."/>
            <person name="Jaron S. K."/>
        </authorList>
    </citation>
    <scope>NUCLEOTIDE SEQUENCE</scope>
</reference>
<protein>
    <recommendedName>
        <fullName evidence="3">Attractin/MKLN-like beta-propeller domain-containing protein</fullName>
    </recommendedName>
</protein>
<dbReference type="EMBL" id="CAJVCH010131565">
    <property type="protein sequence ID" value="CAG7726163.1"/>
    <property type="molecule type" value="Genomic_DNA"/>
</dbReference>
<accession>A0A8J2JY99</accession>
<dbReference type="InterPro" id="IPR006652">
    <property type="entry name" value="Kelch_1"/>
</dbReference>
<evidence type="ECO:0000313" key="4">
    <source>
        <dbReference type="EMBL" id="CAG7726163.1"/>
    </source>
</evidence>
<keyword evidence="2" id="KW-0677">Repeat</keyword>
<dbReference type="OrthoDB" id="191037at2759"/>
<dbReference type="PANTHER" id="PTHR45632:SF3">
    <property type="entry name" value="KELCH-LIKE PROTEIN 32"/>
    <property type="match status" value="1"/>
</dbReference>
<dbReference type="SMART" id="SM00612">
    <property type="entry name" value="Kelch"/>
    <property type="match status" value="6"/>
</dbReference>
<organism evidence="4 5">
    <name type="scientific">Allacma fusca</name>
    <dbReference type="NCBI Taxonomy" id="39272"/>
    <lineage>
        <taxon>Eukaryota</taxon>
        <taxon>Metazoa</taxon>
        <taxon>Ecdysozoa</taxon>
        <taxon>Arthropoda</taxon>
        <taxon>Hexapoda</taxon>
        <taxon>Collembola</taxon>
        <taxon>Symphypleona</taxon>
        <taxon>Sminthuridae</taxon>
        <taxon>Allacma</taxon>
    </lineage>
</organism>
<evidence type="ECO:0000256" key="2">
    <source>
        <dbReference type="ARBA" id="ARBA00022737"/>
    </source>
</evidence>
<comment type="caution">
    <text evidence="4">The sequence shown here is derived from an EMBL/GenBank/DDBJ whole genome shotgun (WGS) entry which is preliminary data.</text>
</comment>
<dbReference type="Pfam" id="PF24981">
    <property type="entry name" value="Beta-prop_ATRN-LZTR1"/>
    <property type="match status" value="1"/>
</dbReference>
<dbReference type="AlphaFoldDB" id="A0A8J2JY99"/>
<dbReference type="Proteomes" id="UP000708208">
    <property type="component" value="Unassembled WGS sequence"/>
</dbReference>
<dbReference type="PANTHER" id="PTHR45632">
    <property type="entry name" value="LD33804P"/>
    <property type="match status" value="1"/>
</dbReference>
<name>A0A8J2JY99_9HEXA</name>
<feature type="domain" description="Attractin/MKLN-like beta-propeller" evidence="3">
    <location>
        <begin position="252"/>
        <end position="459"/>
    </location>
</feature>
<gene>
    <name evidence="4" type="ORF">AFUS01_LOCUS15088</name>
</gene>